<accession>A0A336K197</accession>
<evidence type="ECO:0000256" key="2">
    <source>
        <dbReference type="SAM" id="SignalP"/>
    </source>
</evidence>
<protein>
    <submittedName>
        <fullName evidence="4">CSON011068 protein</fullName>
    </submittedName>
</protein>
<evidence type="ECO:0000313" key="5">
    <source>
        <dbReference type="EMBL" id="SSX18865.1"/>
    </source>
</evidence>
<dbReference type="InterPro" id="IPR052728">
    <property type="entry name" value="O2_lipid_transport_reg"/>
</dbReference>
<dbReference type="Pfam" id="PF20146">
    <property type="entry name" value="NRF"/>
    <property type="match status" value="1"/>
</dbReference>
<evidence type="ECO:0000259" key="3">
    <source>
        <dbReference type="SMART" id="SM00703"/>
    </source>
</evidence>
<feature type="transmembrane region" description="Helical" evidence="1">
    <location>
        <begin position="213"/>
        <end position="232"/>
    </location>
</feature>
<feature type="transmembrane region" description="Helical" evidence="1">
    <location>
        <begin position="593"/>
        <end position="615"/>
    </location>
</feature>
<feature type="transmembrane region" description="Helical" evidence="1">
    <location>
        <begin position="425"/>
        <end position="446"/>
    </location>
</feature>
<feature type="chain" id="PRO_5033342565" evidence="2">
    <location>
        <begin position="27"/>
        <end position="665"/>
    </location>
</feature>
<dbReference type="InterPro" id="IPR006621">
    <property type="entry name" value="Nose-resist-to-fluoxetine_N"/>
</dbReference>
<feature type="transmembrane region" description="Helical" evidence="1">
    <location>
        <begin position="495"/>
        <end position="513"/>
    </location>
</feature>
<dbReference type="PANTHER" id="PTHR11161:SF15">
    <property type="entry name" value="GH19286P-RELATED"/>
    <property type="match status" value="1"/>
</dbReference>
<dbReference type="PANTHER" id="PTHR11161">
    <property type="entry name" value="O-ACYLTRANSFERASE"/>
    <property type="match status" value="1"/>
</dbReference>
<keyword evidence="1" id="KW-1133">Transmembrane helix</keyword>
<dbReference type="SMART" id="SM00703">
    <property type="entry name" value="NRF"/>
    <property type="match status" value="1"/>
</dbReference>
<keyword evidence="1" id="KW-0812">Transmembrane</keyword>
<sequence>MAQVILRLCYFYTIVILVLKDSVVNADNISKDMNMLYENSILLELFKQLSWNSTVASDECIGALKIFEKALRLEASASLPSDILYGNNFWLGSKQECELISNPVSITLTKQYYKRLSQKLMETPGDLKMVYKVVRGNVFSSIQSNMKYFHKEEILHLGLCLPDSCNKIDVKNLMSNFFSNNQSKIRTLFDLNVKDLNVSDLKLNSSFYTKKTFFLLCIVIVSTLLISIAACFNETGLTKDTKLSIIFKSFCVTSNFRSIYSTKSATFPEINGLRLISNLFILGFHVQYFSFFKISSKHYAFLLAEKLAMTMITNGPIFVEVFFIISGFLLSYSYVKNDTQINLLFRSPIHECFKFIWISLVKRLFRIIPLYFFVILLTEVTATYFADTSIFELYEKYDYNCQHYWWRNALFIQNFYPFNELCLNWSWTLACDLQFFIVTTLVYVIYCKNKLCGKLFFGGILLFFFGTSTFVLIKYQFLPTFDIYYTTLDELYISPFSRSPAYIVGVAMGYVIAKKQNKIEKSCWNLIWYCVYFVSIFTFLIPMYRTAPLWLAITILSLGKWIFPACASWWFLSPSFGYKNIVTNFLSHPIFQHFGRISYAFYLLNPYLIIYSLALSDFPLQLDPVLITIYTFGIILLNYIVSIIFTIFFEIPYLNLVHILTLSNK</sequence>
<keyword evidence="2" id="KW-0732">Signal</keyword>
<feature type="transmembrane region" description="Helical" evidence="1">
    <location>
        <begin position="525"/>
        <end position="544"/>
    </location>
</feature>
<feature type="transmembrane region" description="Helical" evidence="1">
    <location>
        <begin position="455"/>
        <end position="475"/>
    </location>
</feature>
<dbReference type="InterPro" id="IPR002656">
    <property type="entry name" value="Acyl_transf_3_dom"/>
</dbReference>
<evidence type="ECO:0000313" key="4">
    <source>
        <dbReference type="EMBL" id="SSW98479.1"/>
    </source>
</evidence>
<proteinExistence type="predicted"/>
<keyword evidence="1" id="KW-0472">Membrane</keyword>
<reference evidence="5" key="2">
    <citation type="submission" date="2018-07" db="EMBL/GenBank/DDBJ databases">
        <authorList>
            <person name="Quirk P.G."/>
            <person name="Krulwich T.A."/>
        </authorList>
    </citation>
    <scope>NUCLEOTIDE SEQUENCE</scope>
</reference>
<dbReference type="OMA" id="RENNCTE"/>
<reference evidence="4" key="1">
    <citation type="submission" date="2018-04" db="EMBL/GenBank/DDBJ databases">
        <authorList>
            <person name="Go L.Y."/>
            <person name="Mitchell J.A."/>
        </authorList>
    </citation>
    <scope>NUCLEOTIDE SEQUENCE</scope>
    <source>
        <tissue evidence="4">Whole organism</tissue>
    </source>
</reference>
<feature type="signal peptide" evidence="2">
    <location>
        <begin position="1"/>
        <end position="26"/>
    </location>
</feature>
<feature type="transmembrane region" description="Helical" evidence="1">
    <location>
        <begin position="315"/>
        <end position="335"/>
    </location>
</feature>
<feature type="transmembrane region" description="Helical" evidence="1">
    <location>
        <begin position="364"/>
        <end position="386"/>
    </location>
</feature>
<name>A0A336K197_CULSO</name>
<dbReference type="VEuPathDB" id="VectorBase:CSON011068"/>
<feature type="transmembrane region" description="Helical" evidence="1">
    <location>
        <begin position="627"/>
        <end position="649"/>
    </location>
</feature>
<dbReference type="Pfam" id="PF01757">
    <property type="entry name" value="Acyl_transf_3"/>
    <property type="match status" value="1"/>
</dbReference>
<organism evidence="4">
    <name type="scientific">Culicoides sonorensis</name>
    <name type="common">Biting midge</name>
    <dbReference type="NCBI Taxonomy" id="179676"/>
    <lineage>
        <taxon>Eukaryota</taxon>
        <taxon>Metazoa</taxon>
        <taxon>Ecdysozoa</taxon>
        <taxon>Arthropoda</taxon>
        <taxon>Hexapoda</taxon>
        <taxon>Insecta</taxon>
        <taxon>Pterygota</taxon>
        <taxon>Neoptera</taxon>
        <taxon>Endopterygota</taxon>
        <taxon>Diptera</taxon>
        <taxon>Nematocera</taxon>
        <taxon>Chironomoidea</taxon>
        <taxon>Ceratopogonidae</taxon>
        <taxon>Ceratopogoninae</taxon>
        <taxon>Culicoides</taxon>
        <taxon>Monoculicoides</taxon>
    </lineage>
</organism>
<feature type="transmembrane region" description="Helical" evidence="1">
    <location>
        <begin position="550"/>
        <end position="572"/>
    </location>
</feature>
<evidence type="ECO:0000256" key="1">
    <source>
        <dbReference type="SAM" id="Phobius"/>
    </source>
</evidence>
<dbReference type="EMBL" id="UFQS01000046">
    <property type="protein sequence ID" value="SSW98479.1"/>
    <property type="molecule type" value="Genomic_DNA"/>
</dbReference>
<gene>
    <name evidence="4" type="primary">CSON011068</name>
</gene>
<feature type="domain" description="Nose resistant-to-fluoxetine protein N-terminal" evidence="3">
    <location>
        <begin position="57"/>
        <end position="194"/>
    </location>
</feature>
<dbReference type="AlphaFoldDB" id="A0A336K197"/>
<feature type="transmembrane region" description="Helical" evidence="1">
    <location>
        <begin position="275"/>
        <end position="295"/>
    </location>
</feature>
<dbReference type="EMBL" id="UFQT01000046">
    <property type="protein sequence ID" value="SSX18865.1"/>
    <property type="molecule type" value="Genomic_DNA"/>
</dbReference>
<dbReference type="GO" id="GO:0016747">
    <property type="term" value="F:acyltransferase activity, transferring groups other than amino-acyl groups"/>
    <property type="evidence" value="ECO:0007669"/>
    <property type="project" value="InterPro"/>
</dbReference>